<comment type="caution">
    <text evidence="2">The sequence shown here is derived from an EMBL/GenBank/DDBJ whole genome shotgun (WGS) entry which is preliminary data.</text>
</comment>
<gene>
    <name evidence="2" type="ORF">QTG54_003766</name>
</gene>
<evidence type="ECO:0000313" key="3">
    <source>
        <dbReference type="Proteomes" id="UP001224775"/>
    </source>
</evidence>
<sequence length="293" mass="32482">MSVSIVVQRFRKCKLLLNEVQWVTVGDDGENSSSCGLLAYISFGASTTQPQVETAAQTLLNLPVLTTGLWGDSSSTQSILGLATASISSCSLVIVPQANLISKVKGKSSIQYHGQIDKERGEQLYDYFCSYIQGLLLEGQCKARSEDLPEWYTKRKTFLEQQQQNKKSYSPSTPPDEMFRDASKYSEWDERGIPTKDSEGNALTKSAMKKLTKLYEAHGKKHSKWKEEQQKSGDDCASEQTLPSSVAAEAPPVEQWEGCLDGSFCHFVKGSFGKRQGLEFTSDMGPFVHSFQV</sequence>
<dbReference type="Pfam" id="PF02580">
    <property type="entry name" value="Tyr_Deacylase"/>
    <property type="match status" value="1"/>
</dbReference>
<dbReference type="AlphaFoldDB" id="A0AAD9DG23"/>
<dbReference type="InterPro" id="IPR003732">
    <property type="entry name" value="Daa-tRNA_deacyls_DTD"/>
</dbReference>
<evidence type="ECO:0000256" key="1">
    <source>
        <dbReference type="SAM" id="MobiDB-lite"/>
    </source>
</evidence>
<accession>A0AAD9DG23</accession>
<dbReference type="GO" id="GO:0051499">
    <property type="term" value="F:D-aminoacyl-tRNA deacylase activity"/>
    <property type="evidence" value="ECO:0007669"/>
    <property type="project" value="InterPro"/>
</dbReference>
<feature type="region of interest" description="Disordered" evidence="1">
    <location>
        <begin position="220"/>
        <end position="251"/>
    </location>
</feature>
<protein>
    <submittedName>
        <fullName evidence="2">Uncharacterized protein</fullName>
    </submittedName>
</protein>
<dbReference type="Proteomes" id="UP001224775">
    <property type="component" value="Unassembled WGS sequence"/>
</dbReference>
<dbReference type="SUPFAM" id="SSF69500">
    <property type="entry name" value="DTD-like"/>
    <property type="match status" value="1"/>
</dbReference>
<dbReference type="GO" id="GO:0005737">
    <property type="term" value="C:cytoplasm"/>
    <property type="evidence" value="ECO:0007669"/>
    <property type="project" value="InterPro"/>
</dbReference>
<feature type="compositionally biased region" description="Basic and acidic residues" evidence="1">
    <location>
        <begin position="225"/>
        <end position="234"/>
    </location>
</feature>
<reference evidence="2" key="1">
    <citation type="submission" date="2023-06" db="EMBL/GenBank/DDBJ databases">
        <title>Survivors Of The Sea: Transcriptome response of Skeletonema marinoi to long-term dormancy.</title>
        <authorList>
            <person name="Pinder M.I.M."/>
            <person name="Kourtchenko O."/>
            <person name="Robertson E.K."/>
            <person name="Larsson T."/>
            <person name="Maumus F."/>
            <person name="Osuna-Cruz C.M."/>
            <person name="Vancaester E."/>
            <person name="Stenow R."/>
            <person name="Vandepoele K."/>
            <person name="Ploug H."/>
            <person name="Bruchert V."/>
            <person name="Godhe A."/>
            <person name="Topel M."/>
        </authorList>
    </citation>
    <scope>NUCLEOTIDE SEQUENCE</scope>
    <source>
        <strain evidence="2">R05AC</strain>
    </source>
</reference>
<keyword evidence="3" id="KW-1185">Reference proteome</keyword>
<dbReference type="InterPro" id="IPR023509">
    <property type="entry name" value="DTD-like_sf"/>
</dbReference>
<proteinExistence type="predicted"/>
<organism evidence="2 3">
    <name type="scientific">Skeletonema marinoi</name>
    <dbReference type="NCBI Taxonomy" id="267567"/>
    <lineage>
        <taxon>Eukaryota</taxon>
        <taxon>Sar</taxon>
        <taxon>Stramenopiles</taxon>
        <taxon>Ochrophyta</taxon>
        <taxon>Bacillariophyta</taxon>
        <taxon>Coscinodiscophyceae</taxon>
        <taxon>Thalassiosirophycidae</taxon>
        <taxon>Thalassiosirales</taxon>
        <taxon>Skeletonemataceae</taxon>
        <taxon>Skeletonema</taxon>
        <taxon>Skeletonema marinoi-dohrnii complex</taxon>
    </lineage>
</organism>
<dbReference type="Gene3D" id="3.50.80.10">
    <property type="entry name" value="D-tyrosyl-tRNA(Tyr) deacylase"/>
    <property type="match status" value="1"/>
</dbReference>
<dbReference type="EMBL" id="JATAAI010000005">
    <property type="protein sequence ID" value="KAK1745842.1"/>
    <property type="molecule type" value="Genomic_DNA"/>
</dbReference>
<name>A0AAD9DG23_9STRA</name>
<evidence type="ECO:0000313" key="2">
    <source>
        <dbReference type="EMBL" id="KAK1745842.1"/>
    </source>
</evidence>